<dbReference type="Gene3D" id="1.20.120.530">
    <property type="entry name" value="GntR ligand-binding domain-like"/>
    <property type="match status" value="1"/>
</dbReference>
<dbReference type="InterPro" id="IPR008920">
    <property type="entry name" value="TF_FadR/GntR_C"/>
</dbReference>
<evidence type="ECO:0000256" key="3">
    <source>
        <dbReference type="ARBA" id="ARBA00023163"/>
    </source>
</evidence>
<feature type="region of interest" description="Disordered" evidence="4">
    <location>
        <begin position="221"/>
        <end position="243"/>
    </location>
</feature>
<dbReference type="OrthoDB" id="7620579at2"/>
<evidence type="ECO:0000259" key="5">
    <source>
        <dbReference type="PROSITE" id="PS50949"/>
    </source>
</evidence>
<dbReference type="Pfam" id="PF07729">
    <property type="entry name" value="FCD"/>
    <property type="match status" value="1"/>
</dbReference>
<gene>
    <name evidence="6" type="ORF">SAMN04489759_101431</name>
</gene>
<dbReference type="Gene3D" id="1.10.10.10">
    <property type="entry name" value="Winged helix-like DNA-binding domain superfamily/Winged helix DNA-binding domain"/>
    <property type="match status" value="1"/>
</dbReference>
<evidence type="ECO:0000256" key="4">
    <source>
        <dbReference type="SAM" id="MobiDB-lite"/>
    </source>
</evidence>
<organism evidence="6 7">
    <name type="scientific">Sulfitobacter delicatus</name>
    <dbReference type="NCBI Taxonomy" id="218672"/>
    <lineage>
        <taxon>Bacteria</taxon>
        <taxon>Pseudomonadati</taxon>
        <taxon>Pseudomonadota</taxon>
        <taxon>Alphaproteobacteria</taxon>
        <taxon>Rhodobacterales</taxon>
        <taxon>Roseobacteraceae</taxon>
        <taxon>Sulfitobacter</taxon>
    </lineage>
</organism>
<dbReference type="EMBL" id="FNBP01000001">
    <property type="protein sequence ID" value="SDF13688.1"/>
    <property type="molecule type" value="Genomic_DNA"/>
</dbReference>
<evidence type="ECO:0000256" key="1">
    <source>
        <dbReference type="ARBA" id="ARBA00023015"/>
    </source>
</evidence>
<protein>
    <submittedName>
        <fullName evidence="6">DNA-binding transcriptional regulator, GntR family</fullName>
    </submittedName>
</protein>
<evidence type="ECO:0000313" key="7">
    <source>
        <dbReference type="Proteomes" id="UP000199399"/>
    </source>
</evidence>
<dbReference type="RefSeq" id="WP_093738678.1">
    <property type="nucleotide sequence ID" value="NZ_FNBP01000001.1"/>
</dbReference>
<dbReference type="InterPro" id="IPR036390">
    <property type="entry name" value="WH_DNA-bd_sf"/>
</dbReference>
<keyword evidence="1" id="KW-0805">Transcription regulation</keyword>
<proteinExistence type="predicted"/>
<dbReference type="SUPFAM" id="SSF46785">
    <property type="entry name" value="Winged helix' DNA-binding domain"/>
    <property type="match status" value="1"/>
</dbReference>
<reference evidence="7" key="1">
    <citation type="submission" date="2016-10" db="EMBL/GenBank/DDBJ databases">
        <authorList>
            <person name="Varghese N."/>
            <person name="Submissions S."/>
        </authorList>
    </citation>
    <scope>NUCLEOTIDE SEQUENCE [LARGE SCALE GENOMIC DNA]</scope>
    <source>
        <strain evidence="7">DSM 16477</strain>
    </source>
</reference>
<dbReference type="SMART" id="SM00895">
    <property type="entry name" value="FCD"/>
    <property type="match status" value="1"/>
</dbReference>
<evidence type="ECO:0000256" key="2">
    <source>
        <dbReference type="ARBA" id="ARBA00023125"/>
    </source>
</evidence>
<name>A0A1G7IM95_9RHOB</name>
<dbReference type="GO" id="GO:0003677">
    <property type="term" value="F:DNA binding"/>
    <property type="evidence" value="ECO:0007669"/>
    <property type="project" value="UniProtKB-KW"/>
</dbReference>
<dbReference type="SUPFAM" id="SSF48008">
    <property type="entry name" value="GntR ligand-binding domain-like"/>
    <property type="match status" value="1"/>
</dbReference>
<keyword evidence="7" id="KW-1185">Reference proteome</keyword>
<dbReference type="STRING" id="218672.SAMN04489759_101431"/>
<dbReference type="PANTHER" id="PTHR43537:SF50">
    <property type="entry name" value="TRANSCRIPTIONAL REGULATORY PROTEIN"/>
    <property type="match status" value="1"/>
</dbReference>
<feature type="compositionally biased region" description="Basic and acidic residues" evidence="4">
    <location>
        <begin position="228"/>
        <end position="243"/>
    </location>
</feature>
<dbReference type="GO" id="GO:0003700">
    <property type="term" value="F:DNA-binding transcription factor activity"/>
    <property type="evidence" value="ECO:0007669"/>
    <property type="project" value="InterPro"/>
</dbReference>
<dbReference type="Pfam" id="PF00392">
    <property type="entry name" value="GntR"/>
    <property type="match status" value="1"/>
</dbReference>
<dbReference type="PANTHER" id="PTHR43537">
    <property type="entry name" value="TRANSCRIPTIONAL REGULATOR, GNTR FAMILY"/>
    <property type="match status" value="1"/>
</dbReference>
<dbReference type="PRINTS" id="PR00035">
    <property type="entry name" value="HTHGNTR"/>
</dbReference>
<feature type="domain" description="HTH gntR-type" evidence="5">
    <location>
        <begin position="22"/>
        <end position="89"/>
    </location>
</feature>
<dbReference type="Proteomes" id="UP000199399">
    <property type="component" value="Unassembled WGS sequence"/>
</dbReference>
<dbReference type="InterPro" id="IPR011711">
    <property type="entry name" value="GntR_C"/>
</dbReference>
<keyword evidence="3" id="KW-0804">Transcription</keyword>
<keyword evidence="2 6" id="KW-0238">DNA-binding</keyword>
<evidence type="ECO:0000313" key="6">
    <source>
        <dbReference type="EMBL" id="SDF13688.1"/>
    </source>
</evidence>
<dbReference type="AlphaFoldDB" id="A0A1G7IM95"/>
<dbReference type="PROSITE" id="PS50949">
    <property type="entry name" value="HTH_GNTR"/>
    <property type="match status" value="1"/>
</dbReference>
<accession>A0A1G7IM95</accession>
<dbReference type="SMART" id="SM00345">
    <property type="entry name" value="HTH_GNTR"/>
    <property type="match status" value="1"/>
</dbReference>
<dbReference type="InterPro" id="IPR000524">
    <property type="entry name" value="Tscrpt_reg_HTH_GntR"/>
</dbReference>
<sequence length="243" mass="26863">MSKKTDITDLDTGELALARPRATLVEVAADKLRELILLEKLPAGAHISERDLAAALGISRTPLTRALTILEQDGLIEYSVTRRPQVANPRLDEIEQNLIVMGALEALAGELACACITDAEIEQVAEYQRQIEAGDSTLSPLESFRLDMQMHEAIVQASRNAPLIDTHLKFNARLWRARFQSSQRRSGRGQTLAEHRAIVDALTRRDAKATSEALRHHLASAVTNTKKALQEDGKAKDRNTETE</sequence>
<dbReference type="InterPro" id="IPR036388">
    <property type="entry name" value="WH-like_DNA-bd_sf"/>
</dbReference>